<proteinExistence type="predicted"/>
<organism evidence="2 3">
    <name type="scientific">Virgisporangium aliadipatigenens</name>
    <dbReference type="NCBI Taxonomy" id="741659"/>
    <lineage>
        <taxon>Bacteria</taxon>
        <taxon>Bacillati</taxon>
        <taxon>Actinomycetota</taxon>
        <taxon>Actinomycetes</taxon>
        <taxon>Micromonosporales</taxon>
        <taxon>Micromonosporaceae</taxon>
        <taxon>Virgisporangium</taxon>
    </lineage>
</organism>
<gene>
    <name evidence="2" type="ORF">Val02_76860</name>
</gene>
<accession>A0A8J4DU06</accession>
<reference evidence="2" key="1">
    <citation type="submission" date="2021-01" db="EMBL/GenBank/DDBJ databases">
        <title>Whole genome shotgun sequence of Virgisporangium aliadipatigenens NBRC 105644.</title>
        <authorList>
            <person name="Komaki H."/>
            <person name="Tamura T."/>
        </authorList>
    </citation>
    <scope>NUCLEOTIDE SEQUENCE</scope>
    <source>
        <strain evidence="2">NBRC 105644</strain>
    </source>
</reference>
<comment type="caution">
    <text evidence="2">The sequence shown here is derived from an EMBL/GenBank/DDBJ whole genome shotgun (WGS) entry which is preliminary data.</text>
</comment>
<dbReference type="EMBL" id="BOPF01000039">
    <property type="protein sequence ID" value="GIJ50800.1"/>
    <property type="molecule type" value="Genomic_DNA"/>
</dbReference>
<evidence type="ECO:0000313" key="3">
    <source>
        <dbReference type="Proteomes" id="UP000619260"/>
    </source>
</evidence>
<dbReference type="AlphaFoldDB" id="A0A8J4DU06"/>
<feature type="region of interest" description="Disordered" evidence="1">
    <location>
        <begin position="1"/>
        <end position="160"/>
    </location>
</feature>
<protein>
    <submittedName>
        <fullName evidence="2">Uncharacterized protein</fullName>
    </submittedName>
</protein>
<sequence length="160" mass="16730">MLKSGRSGVGSLGTQRPWREFHRPVSCSDTGASGDGSLELQPPTWSSGSARRRRPPSERARGGGVGLSEKPDGGVYPPERLVGVTVSEKPDGGVYPPDRLVGVTSSENPAGGVYPRRPRGGGVSEIERPRVSAGPLGRAGRDCSPRRSVGVSSEERGSRA</sequence>
<keyword evidence="3" id="KW-1185">Reference proteome</keyword>
<evidence type="ECO:0000313" key="2">
    <source>
        <dbReference type="EMBL" id="GIJ50800.1"/>
    </source>
</evidence>
<dbReference type="Proteomes" id="UP000619260">
    <property type="component" value="Unassembled WGS sequence"/>
</dbReference>
<evidence type="ECO:0000256" key="1">
    <source>
        <dbReference type="SAM" id="MobiDB-lite"/>
    </source>
</evidence>
<name>A0A8J4DU06_9ACTN</name>